<dbReference type="InterPro" id="IPR001715">
    <property type="entry name" value="CH_dom"/>
</dbReference>
<dbReference type="PROSITE" id="PS00020">
    <property type="entry name" value="ACTININ_2"/>
    <property type="match status" value="1"/>
</dbReference>
<proteinExistence type="predicted"/>
<sequence length="996" mass="114708">MSIPNFHHLKSDNSTKQLQTSPVGFSNVSRSSTFHYCFSPPTLNNESSSINNKSPVIPICDISSIKTNSFKSTPSSDDSYNKNTVESSSNHQMQKNVLHSTYAEAIESECLEHYEINLERYKDERDAIQKKTFTKWVNQHLSKTNKTVEDLFFDLRDGRNLIDLLELLSAENLSRENGRTRFHRIQNVQSCLEFLRRRNIRLVNIRPEDIVDGNGKLTLGLIWTIILNFQVSAVINYQQKAQRRQDITVHISATTSPNNKIINSQQDEGVHYSQTTSRLYTKKHKHEQHGSGAGEANEHYSRSRSEGSHLNGAGGRGLSPPAATNGYYSASREQHKTNGGIHHSGSQQQLRRTEEFHERSRSRGGDYRNGYSGRFGAENGSLPRGAVTERRNFYDAATGAHGFSENSSWETREHFERKVQKGGQKAAAGTLGSRARLDQWGSGSGLAIERGGYDDVISRLTRGIGITNEKLDHLLVRIDNVNVAEERGERFEILERQVREIVDDLHLLKPPIDELFSDVEILRQQRHSQTADLNKQVVGLEQRRAAYLGRLEDGIMTRLGIRPKAQFVTERVTSTTTADGGSLAYKGNAFRRVEDAIQWIRDRTDFRQTVDECIARQAEVSAEDSYDYFELLKILESEYQQLRELSAGRMVDLDSLIAFIRAAQLELVWIHEREELEVTRNWSTVQQLDIPMLQNYFKQLLHEIELHEKQFNDVHNQGAALINQRHPAGEVIEVYLRTMQNQWDWLLNLSKCLEGHLRDAYNAKSFLEESDQIEQQMQQQLNHLDQSYNRTDFSLDEGERMLRELDSIREHIQQLHARLLSLSERCSQISPLWQRGERIGRPIPIVSLCEYKSDECTLLDNHDLLHWRIRGMDGVEASIPSVVFRIPPPDPRLSNLLSRFHGQFERLRKLWDRKHHLTRYNMVLSTMRTVRGWDLDTFLSIPPDQRDEIIKALNEDVNKLLAELDPNDPLARRLKDELRLTNEHFYDFIGTCPERT</sequence>
<protein>
    <recommendedName>
        <fullName evidence="5">Calponin-homology (CH) domain-containing protein</fullName>
    </recommendedName>
</protein>
<feature type="domain" description="Calponin-homology (CH)" evidence="5">
    <location>
        <begin position="127"/>
        <end position="230"/>
    </location>
</feature>
<dbReference type="GO" id="GO:0005882">
    <property type="term" value="C:intermediate filament"/>
    <property type="evidence" value="ECO:0007669"/>
    <property type="project" value="TreeGrafter"/>
</dbReference>
<dbReference type="GO" id="GO:0016020">
    <property type="term" value="C:membrane"/>
    <property type="evidence" value="ECO:0007669"/>
    <property type="project" value="TreeGrafter"/>
</dbReference>
<dbReference type="EMBL" id="CAJEWN010001652">
    <property type="protein sequence ID" value="CAD2199137.1"/>
    <property type="molecule type" value="Genomic_DNA"/>
</dbReference>
<dbReference type="GO" id="GO:0031122">
    <property type="term" value="P:cytoplasmic microtubule organization"/>
    <property type="evidence" value="ECO:0007669"/>
    <property type="project" value="TreeGrafter"/>
</dbReference>
<keyword evidence="1" id="KW-0597">Phosphoprotein</keyword>
<dbReference type="InterPro" id="IPR041615">
    <property type="entry name" value="Desmoplakin_SH3"/>
</dbReference>
<evidence type="ECO:0000256" key="3">
    <source>
        <dbReference type="ARBA" id="ARBA00023203"/>
    </source>
</evidence>
<dbReference type="SMART" id="SM00150">
    <property type="entry name" value="SPEC"/>
    <property type="match status" value="1"/>
</dbReference>
<dbReference type="Pfam" id="PF00435">
    <property type="entry name" value="Spectrin"/>
    <property type="match status" value="1"/>
</dbReference>
<feature type="compositionally biased region" description="Polar residues" evidence="4">
    <location>
        <begin position="258"/>
        <end position="279"/>
    </location>
</feature>
<dbReference type="OrthoDB" id="18740at2759"/>
<evidence type="ECO:0000313" key="7">
    <source>
        <dbReference type="Proteomes" id="UP000580250"/>
    </source>
</evidence>
<dbReference type="GO" id="GO:0005198">
    <property type="term" value="F:structural molecule activity"/>
    <property type="evidence" value="ECO:0007669"/>
    <property type="project" value="TreeGrafter"/>
</dbReference>
<keyword evidence="2" id="KW-0677">Repeat</keyword>
<evidence type="ECO:0000313" key="6">
    <source>
        <dbReference type="EMBL" id="CAD2199137.1"/>
    </source>
</evidence>
<feature type="region of interest" description="Disordered" evidence="4">
    <location>
        <begin position="70"/>
        <end position="92"/>
    </location>
</feature>
<feature type="region of interest" description="Disordered" evidence="4">
    <location>
        <begin position="258"/>
        <end position="383"/>
    </location>
</feature>
<feature type="compositionally biased region" description="Basic and acidic residues" evidence="4">
    <location>
        <begin position="351"/>
        <end position="366"/>
    </location>
</feature>
<dbReference type="InterPro" id="IPR001589">
    <property type="entry name" value="Actinin_actin-bd_CS"/>
</dbReference>
<dbReference type="SMART" id="SM00033">
    <property type="entry name" value="CH"/>
    <property type="match status" value="1"/>
</dbReference>
<dbReference type="InterPro" id="IPR036872">
    <property type="entry name" value="CH_dom_sf"/>
</dbReference>
<dbReference type="GO" id="GO:0003779">
    <property type="term" value="F:actin binding"/>
    <property type="evidence" value="ECO:0007669"/>
    <property type="project" value="UniProtKB-KW"/>
</dbReference>
<evidence type="ECO:0000256" key="2">
    <source>
        <dbReference type="ARBA" id="ARBA00022737"/>
    </source>
</evidence>
<dbReference type="Gene3D" id="1.10.418.10">
    <property type="entry name" value="Calponin-like domain"/>
    <property type="match status" value="1"/>
</dbReference>
<feature type="compositionally biased region" description="Polar residues" evidence="4">
    <location>
        <begin position="12"/>
        <end position="24"/>
    </location>
</feature>
<keyword evidence="3" id="KW-0009">Actin-binding</keyword>
<dbReference type="InterPro" id="IPR002017">
    <property type="entry name" value="Spectrin_repeat"/>
</dbReference>
<dbReference type="Gene3D" id="2.30.30.40">
    <property type="entry name" value="SH3 Domains"/>
    <property type="match status" value="1"/>
</dbReference>
<feature type="region of interest" description="Disordered" evidence="4">
    <location>
        <begin position="1"/>
        <end position="24"/>
    </location>
</feature>
<dbReference type="Proteomes" id="UP000580250">
    <property type="component" value="Unassembled WGS sequence"/>
</dbReference>
<dbReference type="InterPro" id="IPR018159">
    <property type="entry name" value="Spectrin/alpha-actinin"/>
</dbReference>
<dbReference type="Pfam" id="PF00307">
    <property type="entry name" value="CH"/>
    <property type="match status" value="1"/>
</dbReference>
<dbReference type="CDD" id="cd00176">
    <property type="entry name" value="SPEC"/>
    <property type="match status" value="1"/>
</dbReference>
<dbReference type="AlphaFoldDB" id="A0A6V7XJT9"/>
<dbReference type="GO" id="GO:0045104">
    <property type="term" value="P:intermediate filament cytoskeleton organization"/>
    <property type="evidence" value="ECO:0007669"/>
    <property type="project" value="InterPro"/>
</dbReference>
<comment type="caution">
    <text evidence="6">The sequence shown here is derived from an EMBL/GenBank/DDBJ whole genome shotgun (WGS) entry which is preliminary data.</text>
</comment>
<dbReference type="FunFam" id="1.10.418.10:FF:000048">
    <property type="entry name" value="Short stop, isoform B"/>
    <property type="match status" value="1"/>
</dbReference>
<gene>
    <name evidence="6" type="ORF">MENT_LOCUS52507</name>
</gene>
<evidence type="ECO:0000256" key="1">
    <source>
        <dbReference type="ARBA" id="ARBA00022553"/>
    </source>
</evidence>
<name>A0A6V7XJT9_MELEN</name>
<dbReference type="SUPFAM" id="SSF47576">
    <property type="entry name" value="Calponin-homology domain, CH-domain"/>
    <property type="match status" value="1"/>
</dbReference>
<dbReference type="PANTHER" id="PTHR23169">
    <property type="entry name" value="ENVOPLAKIN"/>
    <property type="match status" value="1"/>
</dbReference>
<dbReference type="GO" id="GO:0042060">
    <property type="term" value="P:wound healing"/>
    <property type="evidence" value="ECO:0007669"/>
    <property type="project" value="TreeGrafter"/>
</dbReference>
<feature type="compositionally biased region" description="Basic and acidic residues" evidence="4">
    <location>
        <begin position="296"/>
        <end position="307"/>
    </location>
</feature>
<evidence type="ECO:0000256" key="4">
    <source>
        <dbReference type="SAM" id="MobiDB-lite"/>
    </source>
</evidence>
<dbReference type="Pfam" id="PF17902">
    <property type="entry name" value="SH3_10"/>
    <property type="match status" value="1"/>
</dbReference>
<evidence type="ECO:0000259" key="5">
    <source>
        <dbReference type="PROSITE" id="PS50021"/>
    </source>
</evidence>
<dbReference type="PANTHER" id="PTHR23169:SF23">
    <property type="entry name" value="SHORT STOP, ISOFORM H"/>
    <property type="match status" value="1"/>
</dbReference>
<dbReference type="PROSITE" id="PS50021">
    <property type="entry name" value="CH"/>
    <property type="match status" value="1"/>
</dbReference>
<dbReference type="CDD" id="cd21188">
    <property type="entry name" value="CH_PLEC-like_rpt1"/>
    <property type="match status" value="1"/>
</dbReference>
<reference evidence="6 7" key="1">
    <citation type="submission" date="2020-08" db="EMBL/GenBank/DDBJ databases">
        <authorList>
            <person name="Koutsovoulos G."/>
            <person name="Danchin GJ E."/>
        </authorList>
    </citation>
    <scope>NUCLEOTIDE SEQUENCE [LARGE SCALE GENOMIC DNA]</scope>
</reference>
<dbReference type="SUPFAM" id="SSF46966">
    <property type="entry name" value="Spectrin repeat"/>
    <property type="match status" value="1"/>
</dbReference>
<organism evidence="6 7">
    <name type="scientific">Meloidogyne enterolobii</name>
    <name type="common">Root-knot nematode worm</name>
    <name type="synonym">Meloidogyne mayaguensis</name>
    <dbReference type="NCBI Taxonomy" id="390850"/>
    <lineage>
        <taxon>Eukaryota</taxon>
        <taxon>Metazoa</taxon>
        <taxon>Ecdysozoa</taxon>
        <taxon>Nematoda</taxon>
        <taxon>Chromadorea</taxon>
        <taxon>Rhabditida</taxon>
        <taxon>Tylenchina</taxon>
        <taxon>Tylenchomorpha</taxon>
        <taxon>Tylenchoidea</taxon>
        <taxon>Meloidogynidae</taxon>
        <taxon>Meloidogyninae</taxon>
        <taxon>Meloidogyne</taxon>
    </lineage>
</organism>
<dbReference type="GO" id="GO:0030056">
    <property type="term" value="C:hemidesmosome"/>
    <property type="evidence" value="ECO:0007669"/>
    <property type="project" value="TreeGrafter"/>
</dbReference>
<dbReference type="Gene3D" id="1.20.58.60">
    <property type="match status" value="3"/>
</dbReference>
<dbReference type="PROSITE" id="PS00019">
    <property type="entry name" value="ACTININ_1"/>
    <property type="match status" value="1"/>
</dbReference>
<dbReference type="GO" id="GO:0005737">
    <property type="term" value="C:cytoplasm"/>
    <property type="evidence" value="ECO:0007669"/>
    <property type="project" value="TreeGrafter"/>
</dbReference>
<dbReference type="InterPro" id="IPR043197">
    <property type="entry name" value="Plakin"/>
</dbReference>
<accession>A0A6V7XJT9</accession>